<sequence>MRGGVRIFLLSFWETLKQELRNNTKRLLSACLELDKIALPVRSMATTRAAAQTASKIRIGIVGAGGNTKLHHIPKLQAIPGVEVVAIANRTAESAAKAGEPFGITTATGNWRDIIDDAAIDAVVIGTWPYLHRTLVLEALRAGKHVLTEARLAMNAAEARELYQESLKQPHLVTQVVPSPVTFKYDATIQDIIQKKLLGELIYVEVKGLSGTFAEPEGSPLTWRTDSRYSGLNIGVMGIFYEPLQRWLGDAASVSAKAKIVVKFRTDAETGEPTAVRIPDHLDILADLAIGAQAHFVFSNVIGAVPGQLKGYTIYGQEGTLHLDLDAGRLLLGIQSEGGQLKEVSIDADKAASWRVEEEFVGAIRGTEKIRRTTFEQGVRYMEFTEAVTRSYQSGATVRLPLVP</sequence>
<evidence type="ECO:0000256" key="2">
    <source>
        <dbReference type="ARBA" id="ARBA00023002"/>
    </source>
</evidence>
<dbReference type="Proteomes" id="UP001491310">
    <property type="component" value="Unassembled WGS sequence"/>
</dbReference>
<protein>
    <recommendedName>
        <fullName evidence="7">NAD(P)-binding protein</fullName>
    </recommendedName>
</protein>
<dbReference type="Gene3D" id="3.40.50.720">
    <property type="entry name" value="NAD(P)-binding Rossmann-like Domain"/>
    <property type="match status" value="1"/>
</dbReference>
<feature type="domain" description="GFO/IDH/MocA-like oxidoreductase" evidence="4">
    <location>
        <begin position="188"/>
        <end position="321"/>
    </location>
</feature>
<dbReference type="InterPro" id="IPR036291">
    <property type="entry name" value="NAD(P)-bd_dom_sf"/>
</dbReference>
<evidence type="ECO:0008006" key="7">
    <source>
        <dbReference type="Google" id="ProtNLM"/>
    </source>
</evidence>
<evidence type="ECO:0000259" key="4">
    <source>
        <dbReference type="Pfam" id="PF22725"/>
    </source>
</evidence>
<organism evidence="5 6">
    <name type="scientific">Coccomyxa subellipsoidea</name>
    <dbReference type="NCBI Taxonomy" id="248742"/>
    <lineage>
        <taxon>Eukaryota</taxon>
        <taxon>Viridiplantae</taxon>
        <taxon>Chlorophyta</taxon>
        <taxon>core chlorophytes</taxon>
        <taxon>Trebouxiophyceae</taxon>
        <taxon>Trebouxiophyceae incertae sedis</taxon>
        <taxon>Coccomyxaceae</taxon>
        <taxon>Coccomyxa</taxon>
    </lineage>
</organism>
<dbReference type="InterPro" id="IPR050463">
    <property type="entry name" value="Gfo/Idh/MocA_oxidrdct_glycsds"/>
</dbReference>
<evidence type="ECO:0000256" key="1">
    <source>
        <dbReference type="ARBA" id="ARBA00010928"/>
    </source>
</evidence>
<comment type="caution">
    <text evidence="5">The sequence shown here is derived from an EMBL/GenBank/DDBJ whole genome shotgun (WGS) entry which is preliminary data.</text>
</comment>
<dbReference type="Gene3D" id="3.30.360.10">
    <property type="entry name" value="Dihydrodipicolinate Reductase, domain 2"/>
    <property type="match status" value="1"/>
</dbReference>
<dbReference type="Pfam" id="PF22725">
    <property type="entry name" value="GFO_IDH_MocA_C3"/>
    <property type="match status" value="1"/>
</dbReference>
<name>A0ABR2YKV3_9CHLO</name>
<dbReference type="EMBL" id="JALJOT010000009">
    <property type="protein sequence ID" value="KAK9907419.1"/>
    <property type="molecule type" value="Genomic_DNA"/>
</dbReference>
<comment type="similarity">
    <text evidence="1">Belongs to the Gfo/Idh/MocA family.</text>
</comment>
<evidence type="ECO:0000313" key="6">
    <source>
        <dbReference type="Proteomes" id="UP001491310"/>
    </source>
</evidence>
<feature type="domain" description="Gfo/Idh/MocA-like oxidoreductase N-terminal" evidence="3">
    <location>
        <begin position="57"/>
        <end position="169"/>
    </location>
</feature>
<dbReference type="PANTHER" id="PTHR43818:SF11">
    <property type="entry name" value="BCDNA.GH03377"/>
    <property type="match status" value="1"/>
</dbReference>
<dbReference type="SUPFAM" id="SSF51735">
    <property type="entry name" value="NAD(P)-binding Rossmann-fold domains"/>
    <property type="match status" value="1"/>
</dbReference>
<reference evidence="5 6" key="1">
    <citation type="journal article" date="2024" name="Nat. Commun.">
        <title>Phylogenomics reveals the evolutionary origins of lichenization in chlorophyte algae.</title>
        <authorList>
            <person name="Puginier C."/>
            <person name="Libourel C."/>
            <person name="Otte J."/>
            <person name="Skaloud P."/>
            <person name="Haon M."/>
            <person name="Grisel S."/>
            <person name="Petersen M."/>
            <person name="Berrin J.G."/>
            <person name="Delaux P.M."/>
            <person name="Dal Grande F."/>
            <person name="Keller J."/>
        </authorList>
    </citation>
    <scope>NUCLEOTIDE SEQUENCE [LARGE SCALE GENOMIC DNA]</scope>
    <source>
        <strain evidence="5 6">SAG 216-7</strain>
    </source>
</reference>
<evidence type="ECO:0000259" key="3">
    <source>
        <dbReference type="Pfam" id="PF01408"/>
    </source>
</evidence>
<proteinExistence type="inferred from homology"/>
<gene>
    <name evidence="5" type="ORF">WJX75_003268</name>
</gene>
<keyword evidence="6" id="KW-1185">Reference proteome</keyword>
<accession>A0ABR2YKV3</accession>
<dbReference type="Pfam" id="PF01408">
    <property type="entry name" value="GFO_IDH_MocA"/>
    <property type="match status" value="1"/>
</dbReference>
<dbReference type="PANTHER" id="PTHR43818">
    <property type="entry name" value="BCDNA.GH03377"/>
    <property type="match status" value="1"/>
</dbReference>
<keyword evidence="2" id="KW-0560">Oxidoreductase</keyword>
<dbReference type="SUPFAM" id="SSF55347">
    <property type="entry name" value="Glyceraldehyde-3-phosphate dehydrogenase-like, C-terminal domain"/>
    <property type="match status" value="1"/>
</dbReference>
<dbReference type="InterPro" id="IPR000683">
    <property type="entry name" value="Gfo/Idh/MocA-like_OxRdtase_N"/>
</dbReference>
<dbReference type="InterPro" id="IPR055170">
    <property type="entry name" value="GFO_IDH_MocA-like_dom"/>
</dbReference>
<evidence type="ECO:0000313" key="5">
    <source>
        <dbReference type="EMBL" id="KAK9907419.1"/>
    </source>
</evidence>